<keyword evidence="2" id="KW-1185">Reference proteome</keyword>
<evidence type="ECO:0000313" key="2">
    <source>
        <dbReference type="Proteomes" id="UP000724584"/>
    </source>
</evidence>
<comment type="caution">
    <text evidence="1">The sequence shown here is derived from an EMBL/GenBank/DDBJ whole genome shotgun (WGS) entry which is preliminary data.</text>
</comment>
<dbReference type="Proteomes" id="UP000724584">
    <property type="component" value="Unassembled WGS sequence"/>
</dbReference>
<accession>A0ACB7PEL3</accession>
<protein>
    <submittedName>
        <fullName evidence="1">Uncharacterized protein</fullName>
    </submittedName>
</protein>
<dbReference type="EMBL" id="JAGIZQ010000002">
    <property type="protein sequence ID" value="KAH6640261.1"/>
    <property type="molecule type" value="Genomic_DNA"/>
</dbReference>
<proteinExistence type="predicted"/>
<evidence type="ECO:0000313" key="1">
    <source>
        <dbReference type="EMBL" id="KAH6640261.1"/>
    </source>
</evidence>
<reference evidence="1 2" key="1">
    <citation type="journal article" date="2021" name="Nat. Commun.">
        <title>Genetic determinants of endophytism in the Arabidopsis root mycobiome.</title>
        <authorList>
            <person name="Mesny F."/>
            <person name="Miyauchi S."/>
            <person name="Thiergart T."/>
            <person name="Pickel B."/>
            <person name="Atanasova L."/>
            <person name="Karlsson M."/>
            <person name="Huettel B."/>
            <person name="Barry K.W."/>
            <person name="Haridas S."/>
            <person name="Chen C."/>
            <person name="Bauer D."/>
            <person name="Andreopoulos W."/>
            <person name="Pangilinan J."/>
            <person name="LaButti K."/>
            <person name="Riley R."/>
            <person name="Lipzen A."/>
            <person name="Clum A."/>
            <person name="Drula E."/>
            <person name="Henrissat B."/>
            <person name="Kohler A."/>
            <person name="Grigoriev I.V."/>
            <person name="Martin F.M."/>
            <person name="Hacquard S."/>
        </authorList>
    </citation>
    <scope>NUCLEOTIDE SEQUENCE [LARGE SCALE GENOMIC DNA]</scope>
    <source>
        <strain evidence="1 2">MPI-SDFR-AT-0079</strain>
    </source>
</reference>
<organism evidence="1 2">
    <name type="scientific">Chaetomium tenue</name>
    <dbReference type="NCBI Taxonomy" id="1854479"/>
    <lineage>
        <taxon>Eukaryota</taxon>
        <taxon>Fungi</taxon>
        <taxon>Dikarya</taxon>
        <taxon>Ascomycota</taxon>
        <taxon>Pezizomycotina</taxon>
        <taxon>Sordariomycetes</taxon>
        <taxon>Sordariomycetidae</taxon>
        <taxon>Sordariales</taxon>
        <taxon>Chaetomiaceae</taxon>
        <taxon>Chaetomium</taxon>
    </lineage>
</organism>
<gene>
    <name evidence="1" type="ORF">F5144DRAFT_559806</name>
</gene>
<sequence>MRDDIFPMIETEHLVKFRISYLRRQTWNGNSLFEYYTIALKYQDDGRYELDVWRAGTGKQHVASTDSQLWNLGDYLSRLSSRTGPLHWTLAFHATDRPDDRPIGVWKFDRTDFDDANFGLQQQHGYAYARLTSLEVMPLPPADTEDVILETSPEPELQVGSLGRPKLAKAAFTERKRKRAINSNARNGKSPSPPPRRPRAAQLSPPLTLSSSRNASKDATTDKSRETEAGVNPNDGLFQGTEGTHIPRSRKGLVTKRKPKRPVQLFENAASSLPATQIISQSQSLSQRTLGARDNQVHMIEDKSADQGWLMEGELRSSSSDLFDSHKLLDGISLSSEPISVMQFPHAALTSLPAQLPDTQYDTRQGTPEGKLRGALRLGPASGDSGAYRGMTQWQTQASLPAPANILGITISDDEELVEAPLVGNPRNLAQSTNEQDDHAGISYSFSPNTVSRRKSLFDDLPGSSDGEI</sequence>
<name>A0ACB7PEL3_9PEZI</name>